<accession>A0A1I3WXL2</accession>
<organism evidence="1 2">
    <name type="scientific">Methylophaga sulfidovorans</name>
    <dbReference type="NCBI Taxonomy" id="45496"/>
    <lineage>
        <taxon>Bacteria</taxon>
        <taxon>Pseudomonadati</taxon>
        <taxon>Pseudomonadota</taxon>
        <taxon>Gammaproteobacteria</taxon>
        <taxon>Thiotrichales</taxon>
        <taxon>Piscirickettsiaceae</taxon>
        <taxon>Methylophaga</taxon>
    </lineage>
</organism>
<dbReference type="Proteomes" id="UP000198924">
    <property type="component" value="Unassembled WGS sequence"/>
</dbReference>
<dbReference type="InterPro" id="IPR012902">
    <property type="entry name" value="N_methyl_site"/>
</dbReference>
<dbReference type="STRING" id="45496.SAMN04488079_10581"/>
<dbReference type="NCBIfam" id="TIGR02523">
    <property type="entry name" value="type_IV_pilV"/>
    <property type="match status" value="1"/>
</dbReference>
<dbReference type="EMBL" id="FOSH01000005">
    <property type="protein sequence ID" value="SFK11356.1"/>
    <property type="molecule type" value="Genomic_DNA"/>
</dbReference>
<evidence type="ECO:0000313" key="1">
    <source>
        <dbReference type="EMBL" id="SFK11356.1"/>
    </source>
</evidence>
<dbReference type="InterPro" id="IPR013362">
    <property type="entry name" value="Pilus_4_PilV"/>
</dbReference>
<dbReference type="AlphaFoldDB" id="A0A1I3WXL2"/>
<reference evidence="2" key="1">
    <citation type="submission" date="2016-10" db="EMBL/GenBank/DDBJ databases">
        <authorList>
            <person name="Varghese N."/>
            <person name="Submissions S."/>
        </authorList>
    </citation>
    <scope>NUCLEOTIDE SEQUENCE [LARGE SCALE GENOMIC DNA]</scope>
    <source>
        <strain evidence="2">DSM 11578</strain>
    </source>
</reference>
<sequence length="153" mass="16528">MPMKKQQRGFTLLEVMVAVFVLALGLLGMAHLQVTTLKSNQTAGLESQANILASDILDRMRSNKKAAYTGAYNYTSTTDVSGTSISAKDLANWSALMKNNLPSGSGEITCPAYDSSKVFICKITISWSDKQLGDENTNYGDYDTSALLLESAI</sequence>
<dbReference type="NCBIfam" id="TIGR02532">
    <property type="entry name" value="IV_pilin_GFxxxE"/>
    <property type="match status" value="1"/>
</dbReference>
<gene>
    <name evidence="1" type="ORF">SAMN04488079_10581</name>
</gene>
<dbReference type="OrthoDB" id="8547299at2"/>
<keyword evidence="2" id="KW-1185">Reference proteome</keyword>
<proteinExistence type="predicted"/>
<name>A0A1I3WXL2_9GAMM</name>
<evidence type="ECO:0000313" key="2">
    <source>
        <dbReference type="Proteomes" id="UP000198924"/>
    </source>
</evidence>
<protein>
    <submittedName>
        <fullName evidence="1">Type IV pilus assembly protein PilV</fullName>
    </submittedName>
</protein>
<dbReference type="Pfam" id="PF07963">
    <property type="entry name" value="N_methyl"/>
    <property type="match status" value="1"/>
</dbReference>